<feature type="transmembrane region" description="Helical" evidence="16">
    <location>
        <begin position="190"/>
        <end position="212"/>
    </location>
</feature>
<name>A0A2S1U266_9BIVA</name>
<dbReference type="CTD" id="4538"/>
<dbReference type="EC" id="7.1.1.2" evidence="3 16"/>
<organism evidence="18">
    <name type="scientific">Dosinia altior</name>
    <dbReference type="NCBI Taxonomy" id="2184472"/>
    <lineage>
        <taxon>Eukaryota</taxon>
        <taxon>Metazoa</taxon>
        <taxon>Spiralia</taxon>
        <taxon>Lophotrochozoa</taxon>
        <taxon>Mollusca</taxon>
        <taxon>Bivalvia</taxon>
        <taxon>Autobranchia</taxon>
        <taxon>Heteroconchia</taxon>
        <taxon>Euheterodonta</taxon>
        <taxon>Imparidentia</taxon>
        <taxon>Neoheterodontei</taxon>
        <taxon>Venerida</taxon>
        <taxon>Veneroidea</taxon>
        <taxon>Veneridae</taxon>
        <taxon>Dosinia</taxon>
    </lineage>
</organism>
<keyword evidence="12 16" id="KW-0830">Ubiquinone</keyword>
<dbReference type="PANTHER" id="PTHR43507:SF20">
    <property type="entry name" value="NADH-UBIQUINONE OXIDOREDUCTASE CHAIN 4"/>
    <property type="match status" value="1"/>
</dbReference>
<evidence type="ECO:0000313" key="18">
    <source>
        <dbReference type="EMBL" id="AWI67992.1"/>
    </source>
</evidence>
<feature type="transmembrane region" description="Helical" evidence="16">
    <location>
        <begin position="429"/>
        <end position="447"/>
    </location>
</feature>
<feature type="transmembrane region" description="Helical" evidence="16">
    <location>
        <begin position="56"/>
        <end position="73"/>
    </location>
</feature>
<evidence type="ECO:0000256" key="1">
    <source>
        <dbReference type="ARBA" id="ARBA00004225"/>
    </source>
</evidence>
<geneLocation type="mitochondrion" evidence="18"/>
<dbReference type="InterPro" id="IPR001750">
    <property type="entry name" value="ND/Mrp_TM"/>
</dbReference>
<evidence type="ECO:0000259" key="17">
    <source>
        <dbReference type="Pfam" id="PF00361"/>
    </source>
</evidence>
<reference evidence="18" key="1">
    <citation type="journal article" date="2018" name="PLoS ONE">
        <title>Comparative analyses of the complete mitochondrial genomes of Dosinia clams and their phylogenetic position within Veneridae.</title>
        <authorList>
            <person name="Lv C."/>
            <person name="Li Q."/>
            <person name="Kong L."/>
        </authorList>
    </citation>
    <scope>NUCLEOTIDE SEQUENCE</scope>
</reference>
<evidence type="ECO:0000256" key="6">
    <source>
        <dbReference type="ARBA" id="ARBA00022660"/>
    </source>
</evidence>
<dbReference type="GO" id="GO:0048039">
    <property type="term" value="F:ubiquinone binding"/>
    <property type="evidence" value="ECO:0007669"/>
    <property type="project" value="TreeGrafter"/>
</dbReference>
<dbReference type="PANTHER" id="PTHR43507">
    <property type="entry name" value="NADH-UBIQUINONE OXIDOREDUCTASE CHAIN 4"/>
    <property type="match status" value="1"/>
</dbReference>
<comment type="catalytic activity">
    <reaction evidence="15 16">
        <text>a ubiquinone + NADH + 5 H(+)(in) = a ubiquinol + NAD(+) + 4 H(+)(out)</text>
        <dbReference type="Rhea" id="RHEA:29091"/>
        <dbReference type="Rhea" id="RHEA-COMP:9565"/>
        <dbReference type="Rhea" id="RHEA-COMP:9566"/>
        <dbReference type="ChEBI" id="CHEBI:15378"/>
        <dbReference type="ChEBI" id="CHEBI:16389"/>
        <dbReference type="ChEBI" id="CHEBI:17976"/>
        <dbReference type="ChEBI" id="CHEBI:57540"/>
        <dbReference type="ChEBI" id="CHEBI:57945"/>
        <dbReference type="EC" id="7.1.1.2"/>
    </reaction>
</comment>
<dbReference type="GO" id="GO:0015990">
    <property type="term" value="P:electron transport coupled proton transport"/>
    <property type="evidence" value="ECO:0007669"/>
    <property type="project" value="TreeGrafter"/>
</dbReference>
<dbReference type="PRINTS" id="PR01437">
    <property type="entry name" value="NUOXDRDTASE4"/>
</dbReference>
<keyword evidence="8" id="KW-1278">Translocase</keyword>
<feature type="transmembrane region" description="Helical" evidence="16">
    <location>
        <begin position="385"/>
        <end position="409"/>
    </location>
</feature>
<evidence type="ECO:0000256" key="5">
    <source>
        <dbReference type="ARBA" id="ARBA00022448"/>
    </source>
</evidence>
<dbReference type="GeneID" id="36951327"/>
<dbReference type="GO" id="GO:0042773">
    <property type="term" value="P:ATP synthesis coupled electron transport"/>
    <property type="evidence" value="ECO:0007669"/>
    <property type="project" value="InterPro"/>
</dbReference>
<evidence type="ECO:0000256" key="11">
    <source>
        <dbReference type="ARBA" id="ARBA00023027"/>
    </source>
</evidence>
<evidence type="ECO:0000256" key="12">
    <source>
        <dbReference type="ARBA" id="ARBA00023075"/>
    </source>
</evidence>
<sequence>MSYMMLVFGTYFMSSFGMKCGGWVVLVGGVSLLVSQGSFLFYQYMLVSEWIGLDEMSLIMIMLSIVVMMVSLVSSFKDIKIKKDVGFMSSVSVVEMVVLISFGSMVFFSVCSMMDFYFFFEFSLIPTFLLILKWGYQPERLQAGMYMMMYTVSASLPLLVGMLVMSWKVGSDNMLLTKMNGVCLVYYFDWIWIFLCMGFLVKLPIYGVHGWLPKAHVEAPLSGSMLLAGVLLKFGGYGIVRFIWFTETCMVKIILFLVVFSLWGGVITSCVCICQSDLKSLIAYSSIGHMAMSVGGVLSFYSLGKMACVCLFFAHGLCSPMLFSLAASSYDFVKSRNVLISKGVLRSFPVFSIYWFIFCVINMGFPPSLNFLSEVFCVSSLVWLSYVFSLSVGLMCFMAGCYCLVLYSLVSHGSLSNLCRPMYTVSSRYLFCFVFLGVLLMLMFMMMDYCFV</sequence>
<accession>A0A2S1U266</accession>
<protein>
    <recommendedName>
        <fullName evidence="4 16">NADH-ubiquinone oxidoreductase chain 4</fullName>
        <ecNumber evidence="3 16">7.1.1.2</ecNumber>
    </recommendedName>
</protein>
<gene>
    <name evidence="18" type="primary">ND4</name>
</gene>
<evidence type="ECO:0000256" key="7">
    <source>
        <dbReference type="ARBA" id="ARBA00022692"/>
    </source>
</evidence>
<dbReference type="RefSeq" id="YP_009491822.1">
    <property type="nucleotide sequence ID" value="NC_037916.1"/>
</dbReference>
<keyword evidence="10 16" id="KW-1133">Transmembrane helix</keyword>
<keyword evidence="6 16" id="KW-0679">Respiratory chain</keyword>
<proteinExistence type="inferred from homology"/>
<evidence type="ECO:0000256" key="2">
    <source>
        <dbReference type="ARBA" id="ARBA00009025"/>
    </source>
</evidence>
<evidence type="ECO:0000256" key="3">
    <source>
        <dbReference type="ARBA" id="ARBA00012944"/>
    </source>
</evidence>
<dbReference type="GO" id="GO:0031966">
    <property type="term" value="C:mitochondrial membrane"/>
    <property type="evidence" value="ECO:0007669"/>
    <property type="project" value="UniProtKB-SubCell"/>
</dbReference>
<evidence type="ECO:0000256" key="10">
    <source>
        <dbReference type="ARBA" id="ARBA00022989"/>
    </source>
</evidence>
<keyword evidence="9 16" id="KW-0249">Electron transport</keyword>
<dbReference type="GO" id="GO:0003954">
    <property type="term" value="F:NADH dehydrogenase activity"/>
    <property type="evidence" value="ECO:0007669"/>
    <property type="project" value="TreeGrafter"/>
</dbReference>
<evidence type="ECO:0000256" key="15">
    <source>
        <dbReference type="ARBA" id="ARBA00049551"/>
    </source>
</evidence>
<feature type="transmembrane region" description="Helical" evidence="16">
    <location>
        <begin position="85"/>
        <end position="110"/>
    </location>
</feature>
<keyword evidence="13 16" id="KW-0496">Mitochondrion</keyword>
<feature type="transmembrane region" description="Helical" evidence="16">
    <location>
        <begin position="345"/>
        <end position="365"/>
    </location>
</feature>
<keyword evidence="11 16" id="KW-0520">NAD</keyword>
<evidence type="ECO:0000256" key="4">
    <source>
        <dbReference type="ARBA" id="ARBA00021006"/>
    </source>
</evidence>
<dbReference type="AlphaFoldDB" id="A0A2S1U266"/>
<evidence type="ECO:0000256" key="16">
    <source>
        <dbReference type="RuleBase" id="RU003297"/>
    </source>
</evidence>
<keyword evidence="14 16" id="KW-0472">Membrane</keyword>
<comment type="function">
    <text evidence="16">Core subunit of the mitochondrial membrane respiratory chain NADH dehydrogenase (Complex I) which catalyzes electron transfer from NADH through the respiratory chain, using ubiquinone as an electron acceptor. Essential for the catalytic activity and assembly of complex I.</text>
</comment>
<feature type="transmembrane region" description="Helical" evidence="16">
    <location>
        <begin position="21"/>
        <end position="44"/>
    </location>
</feature>
<dbReference type="Pfam" id="PF00361">
    <property type="entry name" value="Proton_antipo_M"/>
    <property type="match status" value="1"/>
</dbReference>
<evidence type="ECO:0000256" key="8">
    <source>
        <dbReference type="ARBA" id="ARBA00022967"/>
    </source>
</evidence>
<comment type="subcellular location">
    <subcellularLocation>
        <location evidence="1 16">Mitochondrion membrane</location>
        <topology evidence="1 16">Multi-pass membrane protein</topology>
    </subcellularLocation>
</comment>
<dbReference type="GO" id="GO:0008137">
    <property type="term" value="F:NADH dehydrogenase (ubiquinone) activity"/>
    <property type="evidence" value="ECO:0007669"/>
    <property type="project" value="UniProtKB-UniRule"/>
</dbReference>
<dbReference type="EMBL" id="MG543473">
    <property type="protein sequence ID" value="AWI67992.1"/>
    <property type="molecule type" value="Genomic_DNA"/>
</dbReference>
<keyword evidence="5 16" id="KW-0813">Transport</keyword>
<evidence type="ECO:0000256" key="14">
    <source>
        <dbReference type="ARBA" id="ARBA00023136"/>
    </source>
</evidence>
<feature type="transmembrane region" description="Helical" evidence="16">
    <location>
        <begin position="224"/>
        <end position="244"/>
    </location>
</feature>
<evidence type="ECO:0000256" key="9">
    <source>
        <dbReference type="ARBA" id="ARBA00022982"/>
    </source>
</evidence>
<dbReference type="InterPro" id="IPR003918">
    <property type="entry name" value="NADH_UbQ_OxRdtase"/>
</dbReference>
<feature type="domain" description="NADH:quinone oxidoreductase/Mrp antiporter transmembrane" evidence="17">
    <location>
        <begin position="112"/>
        <end position="392"/>
    </location>
</feature>
<comment type="similarity">
    <text evidence="2 16">Belongs to the complex I subunit 4 family.</text>
</comment>
<keyword evidence="7 16" id="KW-0812">Transmembrane</keyword>
<feature type="transmembrane region" description="Helical" evidence="16">
    <location>
        <begin position="250"/>
        <end position="274"/>
    </location>
</feature>
<feature type="transmembrane region" description="Helical" evidence="16">
    <location>
        <begin position="148"/>
        <end position="170"/>
    </location>
</feature>
<evidence type="ECO:0000256" key="13">
    <source>
        <dbReference type="ARBA" id="ARBA00023128"/>
    </source>
</evidence>